<evidence type="ECO:0000313" key="6">
    <source>
        <dbReference type="EMBL" id="NMD85708.1"/>
    </source>
</evidence>
<comment type="caution">
    <text evidence="7">The sequence shown here is derived from an EMBL/GenBank/DDBJ whole genome shotgun (WGS) entry which is preliminary data.</text>
</comment>
<evidence type="ECO:0000256" key="1">
    <source>
        <dbReference type="ARBA" id="ARBA00004167"/>
    </source>
</evidence>
<gene>
    <name evidence="7" type="ORF">C8D82_1544</name>
    <name evidence="6" type="ORF">HF882_03835</name>
</gene>
<dbReference type="GeneID" id="78297248"/>
<feature type="domain" description="Band 7" evidence="5">
    <location>
        <begin position="173"/>
        <end position="335"/>
    </location>
</feature>
<dbReference type="GO" id="GO:0008233">
    <property type="term" value="F:peptidase activity"/>
    <property type="evidence" value="ECO:0007669"/>
    <property type="project" value="UniProtKB-KW"/>
</dbReference>
<dbReference type="InterPro" id="IPR036013">
    <property type="entry name" value="Band_7/SPFH_dom_sf"/>
</dbReference>
<dbReference type="SMART" id="SM00244">
    <property type="entry name" value="PHB"/>
    <property type="match status" value="1"/>
</dbReference>
<proteinExistence type="inferred from homology"/>
<dbReference type="GO" id="GO:0005886">
    <property type="term" value="C:plasma membrane"/>
    <property type="evidence" value="ECO:0007669"/>
    <property type="project" value="InterPro"/>
</dbReference>
<dbReference type="AlphaFoldDB" id="A0A2U1ABY1"/>
<evidence type="ECO:0000259" key="5">
    <source>
        <dbReference type="SMART" id="SM00244"/>
    </source>
</evidence>
<dbReference type="Gene3D" id="3.30.479.30">
    <property type="entry name" value="Band 7 domain"/>
    <property type="match status" value="1"/>
</dbReference>
<evidence type="ECO:0000313" key="9">
    <source>
        <dbReference type="Proteomes" id="UP000576225"/>
    </source>
</evidence>
<organism evidence="7 8">
    <name type="scientific">Victivallis vadensis</name>
    <dbReference type="NCBI Taxonomy" id="172901"/>
    <lineage>
        <taxon>Bacteria</taxon>
        <taxon>Pseudomonadati</taxon>
        <taxon>Lentisphaerota</taxon>
        <taxon>Lentisphaeria</taxon>
        <taxon>Victivallales</taxon>
        <taxon>Victivallaceae</taxon>
        <taxon>Victivallis</taxon>
    </lineage>
</organism>
<dbReference type="SUPFAM" id="SSF117892">
    <property type="entry name" value="Band 7/SPFH domain"/>
    <property type="match status" value="1"/>
</dbReference>
<evidence type="ECO:0000256" key="4">
    <source>
        <dbReference type="SAM" id="Phobius"/>
    </source>
</evidence>
<evidence type="ECO:0000313" key="8">
    <source>
        <dbReference type="Proteomes" id="UP000245959"/>
    </source>
</evidence>
<dbReference type="RefSeq" id="WP_165833214.1">
    <property type="nucleotide sequence ID" value="NZ_CABMMC010000092.1"/>
</dbReference>
<comment type="subcellular location">
    <subcellularLocation>
        <location evidence="1">Membrane</location>
        <topology evidence="1">Single-pass membrane protein</topology>
    </subcellularLocation>
</comment>
<keyword evidence="7" id="KW-0645">Protease</keyword>
<dbReference type="GO" id="GO:0006508">
    <property type="term" value="P:proteolysis"/>
    <property type="evidence" value="ECO:0007669"/>
    <property type="project" value="UniProtKB-KW"/>
</dbReference>
<keyword evidence="4" id="KW-1133">Transmembrane helix</keyword>
<protein>
    <submittedName>
        <fullName evidence="7">Regulator of protease activity HflC (Stomatin/prohibitin superfamily)</fullName>
    </submittedName>
</protein>
<keyword evidence="4" id="KW-0812">Transmembrane</keyword>
<keyword evidence="4" id="KW-0472">Membrane</keyword>
<sequence>MKWTVPVFILAVLMLVAAPVFYWYGCRIEPGNGEIAVLIRKTGERLPPGEVIARKPEQQGIQLEVLGEGRYFRNPYIWDWEILPITDVPAGKFAVLVRKFGNDLEGGQIIAPDDAGKGVLREVLGTGKHRINPYAYEVKIFDDIKIMPGFVGVVTSLTGDDIFSGKANDLSRQNGFLVGPGRKGVQPEVLKEGTHRVNPFIYSVALVNIQSQRHEFSGDDAITFLTQDGFQVSLEGTVEFNIDETMAPRLSNEVGNMEDILKKLILPSVHGFARIEGSKKGATEFIIGESRQLFQSQLDKFLRENCRKWGVVINSVLIRDIIVPQEIAEIIRNRELAQQEARKYAEEIEQARSEAELQKQKMLAEQNSRKVEAETAKLTAVIAARQKKLEATIAAETELKVAEVQFRTAQADAQSALNAAEAERSVIVERNRSEAEVLARQIEAFGGGDAYIRAMLYSKIMPGVRSIIGNSAGSGYFGLPLAPAAAEGGTK</sequence>
<dbReference type="Proteomes" id="UP000245959">
    <property type="component" value="Unassembled WGS sequence"/>
</dbReference>
<keyword evidence="7" id="KW-0378">Hydrolase</keyword>
<dbReference type="InterPro" id="IPR043202">
    <property type="entry name" value="Band-7_stomatin-like"/>
</dbReference>
<reference evidence="6 9" key="2">
    <citation type="submission" date="2020-04" db="EMBL/GenBank/DDBJ databases">
        <authorList>
            <person name="Hitch T.C.A."/>
            <person name="Wylensek D."/>
            <person name="Clavel T."/>
        </authorList>
    </citation>
    <scope>NUCLEOTIDE SEQUENCE [LARGE SCALE GENOMIC DNA]</scope>
    <source>
        <strain evidence="6 9">COR2-253-APC-1A</strain>
    </source>
</reference>
<reference evidence="7 8" key="1">
    <citation type="submission" date="2018-04" db="EMBL/GenBank/DDBJ databases">
        <title>Genomic Encyclopedia of Type Strains, Phase IV (KMG-IV): sequencing the most valuable type-strain genomes for metagenomic binning, comparative biology and taxonomic classification.</title>
        <authorList>
            <person name="Goeker M."/>
        </authorList>
    </citation>
    <scope>NUCLEOTIDE SEQUENCE [LARGE SCALE GENOMIC DNA]</scope>
    <source>
        <strain evidence="7 8">DSM 14823</strain>
    </source>
</reference>
<feature type="coiled-coil region" evidence="3">
    <location>
        <begin position="327"/>
        <end position="374"/>
    </location>
</feature>
<dbReference type="PANTHER" id="PTHR10264">
    <property type="entry name" value="BAND 7 PROTEIN-RELATED"/>
    <property type="match status" value="1"/>
</dbReference>
<feature type="transmembrane region" description="Helical" evidence="4">
    <location>
        <begin position="7"/>
        <end position="25"/>
    </location>
</feature>
<evidence type="ECO:0000256" key="2">
    <source>
        <dbReference type="ARBA" id="ARBA00008164"/>
    </source>
</evidence>
<comment type="similarity">
    <text evidence="2">Belongs to the band 7/mec-2 family.</text>
</comment>
<evidence type="ECO:0000313" key="7">
    <source>
        <dbReference type="EMBL" id="PVY33066.1"/>
    </source>
</evidence>
<accession>A0A2U1ABY1</accession>
<keyword evidence="3" id="KW-0175">Coiled coil</keyword>
<dbReference type="EMBL" id="QEKH01000054">
    <property type="protein sequence ID" value="PVY33066.1"/>
    <property type="molecule type" value="Genomic_DNA"/>
</dbReference>
<name>A0A2U1ABY1_9BACT</name>
<dbReference type="Pfam" id="PF01145">
    <property type="entry name" value="Band_7"/>
    <property type="match status" value="1"/>
</dbReference>
<keyword evidence="8" id="KW-1185">Reference proteome</keyword>
<evidence type="ECO:0000256" key="3">
    <source>
        <dbReference type="SAM" id="Coils"/>
    </source>
</evidence>
<dbReference type="Proteomes" id="UP000576225">
    <property type="component" value="Unassembled WGS sequence"/>
</dbReference>
<dbReference type="PANTHER" id="PTHR10264:SF19">
    <property type="entry name" value="AT06885P-RELATED"/>
    <property type="match status" value="1"/>
</dbReference>
<dbReference type="EMBL" id="JABAEW010000005">
    <property type="protein sequence ID" value="NMD85708.1"/>
    <property type="molecule type" value="Genomic_DNA"/>
</dbReference>
<dbReference type="InterPro" id="IPR001107">
    <property type="entry name" value="Band_7"/>
</dbReference>